<evidence type="ECO:0000256" key="3">
    <source>
        <dbReference type="SAM" id="SignalP"/>
    </source>
</evidence>
<protein>
    <recommendedName>
        <fullName evidence="4">Yeast cell wall synthesis Kre9/Knh1-like N-terminal domain-containing protein</fullName>
    </recommendedName>
</protein>
<feature type="domain" description="Yeast cell wall synthesis Kre9/Knh1-like N-terminal" evidence="4">
    <location>
        <begin position="31"/>
        <end position="105"/>
    </location>
</feature>
<evidence type="ECO:0000313" key="6">
    <source>
        <dbReference type="Proteomes" id="UP000190744"/>
    </source>
</evidence>
<evidence type="ECO:0000256" key="2">
    <source>
        <dbReference type="SAM" id="MobiDB-lite"/>
    </source>
</evidence>
<evidence type="ECO:0000259" key="4">
    <source>
        <dbReference type="Pfam" id="PF10342"/>
    </source>
</evidence>
<feature type="compositionally biased region" description="Low complexity" evidence="2">
    <location>
        <begin position="124"/>
        <end position="161"/>
    </location>
</feature>
<dbReference type="PANTHER" id="PTHR40633:SF6">
    <property type="entry name" value="MATRIX PROTEIN, PUTATIVE (AFU_ORTHOLOGUE AFUA_8G05410)-RELATED"/>
    <property type="match status" value="1"/>
</dbReference>
<feature type="signal peptide" evidence="3">
    <location>
        <begin position="1"/>
        <end position="19"/>
    </location>
</feature>
<dbReference type="Pfam" id="PF10342">
    <property type="entry name" value="Kre9_KNH"/>
    <property type="match status" value="1"/>
</dbReference>
<gene>
    <name evidence="5" type="ORF">PEBR_08195</name>
</gene>
<dbReference type="InterPro" id="IPR052982">
    <property type="entry name" value="SRP1/TIP1-like"/>
</dbReference>
<dbReference type="InterPro" id="IPR018466">
    <property type="entry name" value="Kre9/Knh1-like_N"/>
</dbReference>
<dbReference type="Proteomes" id="UP000190744">
    <property type="component" value="Unassembled WGS sequence"/>
</dbReference>
<organism evidence="5 6">
    <name type="scientific">Penicillium brasilianum</name>
    <dbReference type="NCBI Taxonomy" id="104259"/>
    <lineage>
        <taxon>Eukaryota</taxon>
        <taxon>Fungi</taxon>
        <taxon>Dikarya</taxon>
        <taxon>Ascomycota</taxon>
        <taxon>Pezizomycotina</taxon>
        <taxon>Eurotiomycetes</taxon>
        <taxon>Eurotiomycetidae</taxon>
        <taxon>Eurotiales</taxon>
        <taxon>Aspergillaceae</taxon>
        <taxon>Penicillium</taxon>
    </lineage>
</organism>
<proteinExistence type="predicted"/>
<feature type="region of interest" description="Disordered" evidence="2">
    <location>
        <begin position="118"/>
        <end position="164"/>
    </location>
</feature>
<evidence type="ECO:0000313" key="5">
    <source>
        <dbReference type="EMBL" id="OOQ89905.1"/>
    </source>
</evidence>
<feature type="chain" id="PRO_5012323241" description="Yeast cell wall synthesis Kre9/Knh1-like N-terminal domain-containing protein" evidence="3">
    <location>
        <begin position="20"/>
        <end position="244"/>
    </location>
</feature>
<keyword evidence="1 3" id="KW-0732">Signal</keyword>
<comment type="caution">
    <text evidence="5">The sequence shown here is derived from an EMBL/GenBank/DDBJ whole genome shotgun (WGS) entry which is preliminary data.</text>
</comment>
<dbReference type="EMBL" id="LJBN01000101">
    <property type="protein sequence ID" value="OOQ89905.1"/>
    <property type="molecule type" value="Genomic_DNA"/>
</dbReference>
<dbReference type="PANTHER" id="PTHR40633">
    <property type="entry name" value="MATRIX PROTEIN, PUTATIVE (AFU_ORTHOLOGUE AFUA_8G05410)-RELATED"/>
    <property type="match status" value="1"/>
</dbReference>
<dbReference type="AlphaFoldDB" id="A0A1S9RWN5"/>
<accession>A0A1S9RWN5</accession>
<sequence length="244" mass="24817">MHFTGVLAVSASLFAVAFANDPLAFTAWPKDIQAGKPVTLTWAGGVPDQPVTLTLRKGTSTNLQDVEIITAQAKDGTFTWTPGDNVKSGQDYAFQITQGGERNYSALLKAGPAVKADSASESSQTNTATATNIHAAQTSSSSSSTTSTSSSSSASSGTTAAQPNTTTSKLLISSSAAATPSSSPASSTTIVHSVTAAEPFETSHIKNGKAASATGSIQNGRASSLQSYSPFVMGALGMLVYLLQ</sequence>
<evidence type="ECO:0000256" key="1">
    <source>
        <dbReference type="ARBA" id="ARBA00022729"/>
    </source>
</evidence>
<name>A0A1S9RWN5_PENBI</name>
<reference evidence="6" key="1">
    <citation type="submission" date="2015-09" db="EMBL/GenBank/DDBJ databases">
        <authorList>
            <person name="Fill T.P."/>
            <person name="Baretta J.F."/>
            <person name="de Almeida L.G."/>
            <person name="Rocha M."/>
            <person name="de Souza D.H."/>
            <person name="Malavazi I."/>
            <person name="Cerdeira L.T."/>
            <person name="Hong H."/>
            <person name="Samborskyy M."/>
            <person name="de Vasconcelos A.T."/>
            <person name="Leadlay P."/>
            <person name="Rodrigues-Filho E."/>
        </authorList>
    </citation>
    <scope>NUCLEOTIDE SEQUENCE [LARGE SCALE GENOMIC DNA]</scope>
    <source>
        <strain evidence="6">LaBioMMi 136</strain>
    </source>
</reference>